<evidence type="ECO:0000313" key="2">
    <source>
        <dbReference type="EMBL" id="KAG7442145.1"/>
    </source>
</evidence>
<dbReference type="InterPro" id="IPR058210">
    <property type="entry name" value="SACS/Nov_dom"/>
</dbReference>
<dbReference type="InterPro" id="IPR052972">
    <property type="entry name" value="Sacsin_chaperone_reg"/>
</dbReference>
<dbReference type="NCBIfam" id="NF047352">
    <property type="entry name" value="P_loop_sacsin"/>
    <property type="match status" value="1"/>
</dbReference>
<organism evidence="2 3">
    <name type="scientific">Guyanagaster necrorhizus</name>
    <dbReference type="NCBI Taxonomy" id="856835"/>
    <lineage>
        <taxon>Eukaryota</taxon>
        <taxon>Fungi</taxon>
        <taxon>Dikarya</taxon>
        <taxon>Basidiomycota</taxon>
        <taxon>Agaricomycotina</taxon>
        <taxon>Agaricomycetes</taxon>
        <taxon>Agaricomycetidae</taxon>
        <taxon>Agaricales</taxon>
        <taxon>Marasmiineae</taxon>
        <taxon>Physalacriaceae</taxon>
        <taxon>Guyanagaster</taxon>
    </lineage>
</organism>
<dbReference type="PANTHER" id="PTHR15600:SF42">
    <property type="entry name" value="SACSIN"/>
    <property type="match status" value="1"/>
</dbReference>
<dbReference type="InterPro" id="IPR036890">
    <property type="entry name" value="HATPase_C_sf"/>
</dbReference>
<dbReference type="InterPro" id="IPR000210">
    <property type="entry name" value="BTB/POZ_dom"/>
</dbReference>
<protein>
    <recommendedName>
        <fullName evidence="1">BTB domain-containing protein</fullName>
    </recommendedName>
</protein>
<dbReference type="RefSeq" id="XP_043035645.1">
    <property type="nucleotide sequence ID" value="XM_043189138.1"/>
</dbReference>
<dbReference type="InterPro" id="IPR011333">
    <property type="entry name" value="SKP1/BTB/POZ_sf"/>
</dbReference>
<dbReference type="SUPFAM" id="SSF54695">
    <property type="entry name" value="POZ domain"/>
    <property type="match status" value="1"/>
</dbReference>
<dbReference type="SMART" id="SM00225">
    <property type="entry name" value="BTB"/>
    <property type="match status" value="1"/>
</dbReference>
<dbReference type="Proteomes" id="UP000812287">
    <property type="component" value="Unassembled WGS sequence"/>
</dbReference>
<name>A0A9P8ANP5_9AGAR</name>
<dbReference type="SUPFAM" id="SSF55874">
    <property type="entry name" value="ATPase domain of HSP90 chaperone/DNA topoisomerase II/histidine kinase"/>
    <property type="match status" value="2"/>
</dbReference>
<dbReference type="Pfam" id="PF00651">
    <property type="entry name" value="BTB"/>
    <property type="match status" value="1"/>
</dbReference>
<accession>A0A9P8ANP5</accession>
<evidence type="ECO:0000313" key="3">
    <source>
        <dbReference type="Proteomes" id="UP000812287"/>
    </source>
</evidence>
<keyword evidence="3" id="KW-1185">Reference proteome</keyword>
<proteinExistence type="predicted"/>
<reference evidence="2" key="1">
    <citation type="submission" date="2020-11" db="EMBL/GenBank/DDBJ databases">
        <title>Adaptations for nitrogen fixation in a non-lichenized fungal sporocarp promotes dispersal by wood-feeding termites.</title>
        <authorList>
            <consortium name="DOE Joint Genome Institute"/>
            <person name="Koch R.A."/>
            <person name="Yoon G."/>
            <person name="Arayal U."/>
            <person name="Lail K."/>
            <person name="Amirebrahimi M."/>
            <person name="Labutti K."/>
            <person name="Lipzen A."/>
            <person name="Riley R."/>
            <person name="Barry K."/>
            <person name="Henrissat B."/>
            <person name="Grigoriev I.V."/>
            <person name="Herr J.R."/>
            <person name="Aime M.C."/>
        </authorList>
    </citation>
    <scope>NUCLEOTIDE SEQUENCE</scope>
    <source>
        <strain evidence="2">MCA 3950</strain>
    </source>
</reference>
<dbReference type="Gene3D" id="3.30.710.10">
    <property type="entry name" value="Potassium Channel Kv1.1, Chain A"/>
    <property type="match status" value="1"/>
</dbReference>
<dbReference type="Gene3D" id="3.30.565.10">
    <property type="entry name" value="Histidine kinase-like ATPase, C-terminal domain"/>
    <property type="match status" value="1"/>
</dbReference>
<dbReference type="GeneID" id="66111435"/>
<dbReference type="GO" id="GO:0030544">
    <property type="term" value="F:Hsp70 protein binding"/>
    <property type="evidence" value="ECO:0007669"/>
    <property type="project" value="TreeGrafter"/>
</dbReference>
<dbReference type="OrthoDB" id="1262810at2759"/>
<dbReference type="Pfam" id="PF25794">
    <property type="entry name" value="SACS"/>
    <property type="match status" value="2"/>
</dbReference>
<comment type="caution">
    <text evidence="2">The sequence shown here is derived from an EMBL/GenBank/DDBJ whole genome shotgun (WGS) entry which is preliminary data.</text>
</comment>
<evidence type="ECO:0000259" key="1">
    <source>
        <dbReference type="PROSITE" id="PS50097"/>
    </source>
</evidence>
<dbReference type="EMBL" id="MU250553">
    <property type="protein sequence ID" value="KAG7442145.1"/>
    <property type="molecule type" value="Genomic_DNA"/>
</dbReference>
<dbReference type="PANTHER" id="PTHR15600">
    <property type="entry name" value="SACSIN"/>
    <property type="match status" value="1"/>
</dbReference>
<gene>
    <name evidence="2" type="ORF">BT62DRAFT_973890</name>
</gene>
<sequence length="2693" mass="302415">MAESFGEYALPTDTIAAILGTYPFSIGLFRELIQNSDDARASKQIFVLDSRTHSTGALFHDKLAGTQGPSLLAYNDALFTQEDWEALQSIHKSSKKADNTKIGKYGIGFRSCYHITDHPQILSGTSLAVLDPHHHFSESGGTKFNFVELGDSYADHLTCFDFFLPPGASRTPFLGSVIRLPLRTPQSQSSISNKVVTSGEIRTLFRDFIEEELGVSLLFLKHVSKIEIHEIDEQGVRTFLAGVSTSKRLPSQWEKDGSHTTLIQTINITSSSRNDTIIWRILQSSFDQAEPASLISYRLGRNARPVLSKHKLVPSISLAVPMSILTAEQTSGRLFTYLPLPIRTGFPCHVHGLFALTQSRQNLTNKMEIGIVRGSDDSVLVEWNQLLFDKYLPKAWAALFPVLIKQDGLNEIYRAWPAAQPIVETGDSTYWQDLPHNLLSAVVSSGALVWPLVLRSPKSKAWNTEVAAFQDLRSVIVAGSAIDVKALQALVDAGLKIIQPPEYIMKADINHTALTPDIAHAGLLYHRFELEQLGASDTTASLAILEYLISMKRLALILGLPIIPLVSGKYATLQLNAPNIHVLLEKADFNTFQGFDRSAIPLDRLSSSAGELLLSQGADGYNLTRLCPEHVVSYLRMSPYGIDFSTAEKSSDETTILWLSKFWEWLGEWNRKEELLPMVSQFHLLPSKDGSLEPVGDGIFSGEALEASAQSALQLLQIKFLHPKFSVVAQNALKELSGTLRLPDADVHSLLDRTRFSAGIGIDKQTATIILGFLIPAILDFCRTERLSVSQRRKLRSLPIFPILVPSRGLIKPEKTPRFLGIPLKVPRTNTTKAVGCIPDGATVYGVTVSISSLLPLAGDVIYLDGSDIDLAILSHIDSENSVPLSDIDIIALALEHFGEQSKFLQHAFLEDMVQRRDSLPPRLLKILQTTKFIPVIDGSLQSAEHVIDPTTPVMALYTDSGDRVPKSMDDSAGFVLKQLRLLGILRGTLTMEIILERIQHISSIRDSDLTNAKTLSIRLVDLLFTSGFDCTQLEIPVDAKWLPTNRGMLSHEECLDHGLHRSELFDEVYPLIDETINVSHSLRLALGWDKPLSFATLTQQFSLVISARGTNGAYKKLRVIIKELSRRVLSEEDLTTLKGITDNRAWIPINSRYITTTSHAVFFLPLPLAGFHEVPLALADRPEIREFLLKMGCTERPSIDILVSELNNLHKYPASPDKTQMALLILKALPLSLTEEERSKILVPDMFGQLRPASEVYFNDIGDRAFIEAGDLILAHPQLNEQIAKRLHMSRLGLKFLHLKKPAIDMGEKLTTTIRNVLKQYTEQQTLSEFFANASDAGATEFKILVDDRHAPYERLLSPLMAPFQRCSSLIVYNNSMFTQADFEGICKTGVGGKEGETSTIGQFGLGALSMFHFTELAMIVSGDKVLFLDPSKTHLPLDDWASLLLPLQQMQRMYPDHLAALDGLFDFKLSATTSYVGTLFRLPLRNASHLNDCSILNVGQTADYVRDYIVRPYWKQAQQSLLFTNMRSVSTYYRHKSGRVISSWKVEVKADSPTTSDGNCSIRNRYIIGYASPKVEPVQERWMVVTTSLPATSLPPEFNPLKEPHRLRSPIIVGLAARTTARSPSSHNLFSTLPLPMTSTLPCHLTASFILTPDRRHIRFDDYDNLESQYNRWILSTVAPPLYLTLLENLLVLLGHNDIWWPGNTTQQDSVTRLLVERFYADALPSCRCLVCPSHFNPTTRMWPSDAVILGNQPASVTHVLELLRLPRYVSFPPIIRERCSGHIKMFNQEVLRDEIALRGFSLIAGFETRKLTITDIQSLLDYLLEEPFVSLMDLPLLPLANGTLVPLHPADYKKKHYIWKVASDKHTLFNLGDLVHPDFDASRLTGKDYNVSQLHASDVVDLIRPFITEADIFNAKSTTDDAWIEQYWKEYPSLNMDPDVDAQDFPLIPTVRPEHYVSMKACKTLPDVVSVGITEPDWLPDCLDRLGLSVVLRNDERLPTSVRAVIQAQLPIGIDQIIKLFANKTSPFRTLDDEMLAEFAGWCRDKIFQCSSESIEAARSLPIWPSPSQDGKRYLAAKNEQMAMVPYQFPHDVINPFMSSSCVEFFPGLRHLGVLPVTLDDLWKKLKLPKELGPDDTPAYKRLVTALISDQSFTIREIPLPDGTRRLVPSNTLYERAPLFTAAFGSSEVHFILEEFIDLEARLGPFGLKNTNNLDIATFLICATSINNDVSGRDRDERARLVFKAYCEDLPLRIAASEDQSWRQLDNLRFIPRLPLRQKLMGIAEVSPYVKHLPPVISPNEMILPEYEPIAWTRRAICTVRPAERVLLANPSLGKPTNSDVIQHLRVLALEVARDHPFDRHLLFDLNATYNWLDEHQDEVGEEMIDLHQERLFLNVDDPNSDVWVWNSADEMFFNITENGEFKTVHKFLELYRDLLYVSGVESINDPPRPEPVLSSVETQFSKLREGFNTMRLEDKLTDVVFVTEDGQRFAAHRSFLSPMSEYLRDLFCGEFTEAGPASADEPIEVGVEYPGKCLKTVLDFIYTGSAPDLDDIGLSVLLDVLDLSQYWGFTELNEITQARIIGGSFINPVTFGDILHRATVLGAKFLLDACEYYERENKDAIQRLRGEGRVRRKNPRHIPVMKKSSPIIPLDSIAPINNKPRPRRVRRFMHRISMSFSRRSRVVSQSQAG</sequence>
<feature type="domain" description="BTB" evidence="1">
    <location>
        <begin position="2481"/>
        <end position="2548"/>
    </location>
</feature>
<dbReference type="PROSITE" id="PS50097">
    <property type="entry name" value="BTB"/>
    <property type="match status" value="1"/>
</dbReference>